<accession>A0ABV8BWJ9</accession>
<proteinExistence type="predicted"/>
<feature type="signal peptide" evidence="1">
    <location>
        <begin position="1"/>
        <end position="30"/>
    </location>
</feature>
<gene>
    <name evidence="2" type="ORF">ACFOWZ_20575</name>
</gene>
<keyword evidence="3" id="KW-1185">Reference proteome</keyword>
<dbReference type="SUPFAM" id="SSF53850">
    <property type="entry name" value="Periplasmic binding protein-like II"/>
    <property type="match status" value="1"/>
</dbReference>
<dbReference type="CDD" id="cd13585">
    <property type="entry name" value="PBP2_TMBP_like"/>
    <property type="match status" value="1"/>
</dbReference>
<evidence type="ECO:0000313" key="3">
    <source>
        <dbReference type="Proteomes" id="UP001595690"/>
    </source>
</evidence>
<feature type="chain" id="PRO_5047303215" evidence="1">
    <location>
        <begin position="31"/>
        <end position="437"/>
    </location>
</feature>
<dbReference type="InterPro" id="IPR050490">
    <property type="entry name" value="Bact_solute-bd_prot1"/>
</dbReference>
<comment type="caution">
    <text evidence="2">The sequence shown here is derived from an EMBL/GenBank/DDBJ whole genome shotgun (WGS) entry which is preliminary data.</text>
</comment>
<dbReference type="InterPro" id="IPR006059">
    <property type="entry name" value="SBP"/>
</dbReference>
<sequence length="437" mass="46505">MGARFLAVILAAASAAAALTGCQASSGANANPKVLTYWASQQSPSLDRDKQILEPELRRFTERTGLKVELEVIPFTDLLKRILTATTSGKGPDVVNIGNTWTPSLQATGALLEWDGAMMAKIGGADRFEKVALETASAEGTTPVAVPLYTKVFQLYYNKKLFAEAGVDKPPATWTDLVDAGKKLTKDTTGDGKPDQWGLGLRGQAYTTALHYAYILGSARGARYFTDGKPAFDSAEAVSGIEQYLSWMGKDKIVNPSDAENADWADVYEAFSKDRVAMMLVQTLGQTLKDYGLSEDRYGVAPVPAVTPGGKDVASFLGGTNVAIFKNTDNLDGATELVRFLTSVGEQTVLNTAYGTIPPVKDAGDAAFQTDEAKVARQTMADRAIPLPRVAQEAQFETLVGNAVTSWLAATATGKQPSAEQIRSELASLSQRVASGG</sequence>
<reference evidence="3" key="1">
    <citation type="journal article" date="2019" name="Int. J. Syst. Evol. Microbiol.">
        <title>The Global Catalogue of Microorganisms (GCM) 10K type strain sequencing project: providing services to taxonomists for standard genome sequencing and annotation.</title>
        <authorList>
            <consortium name="The Broad Institute Genomics Platform"/>
            <consortium name="The Broad Institute Genome Sequencing Center for Infectious Disease"/>
            <person name="Wu L."/>
            <person name="Ma J."/>
        </authorList>
    </citation>
    <scope>NUCLEOTIDE SEQUENCE [LARGE SCALE GENOMIC DNA]</scope>
    <source>
        <strain evidence="3">CGMCC 4.7405</strain>
    </source>
</reference>
<protein>
    <submittedName>
        <fullName evidence="2">ABC transporter substrate-binding protein</fullName>
    </submittedName>
</protein>
<dbReference type="EMBL" id="JBHRZI010000015">
    <property type="protein sequence ID" value="MFC3893879.1"/>
    <property type="molecule type" value="Genomic_DNA"/>
</dbReference>
<keyword evidence="1" id="KW-0732">Signal</keyword>
<dbReference type="Pfam" id="PF01547">
    <property type="entry name" value="SBP_bac_1"/>
    <property type="match status" value="1"/>
</dbReference>
<dbReference type="RefSeq" id="WP_382374755.1">
    <property type="nucleotide sequence ID" value="NZ_JBHRZI010000015.1"/>
</dbReference>
<evidence type="ECO:0000313" key="2">
    <source>
        <dbReference type="EMBL" id="MFC3893879.1"/>
    </source>
</evidence>
<dbReference type="Gene3D" id="3.40.190.10">
    <property type="entry name" value="Periplasmic binding protein-like II"/>
    <property type="match status" value="2"/>
</dbReference>
<dbReference type="PROSITE" id="PS51257">
    <property type="entry name" value="PROKAR_LIPOPROTEIN"/>
    <property type="match status" value="1"/>
</dbReference>
<evidence type="ECO:0000256" key="1">
    <source>
        <dbReference type="SAM" id="SignalP"/>
    </source>
</evidence>
<dbReference type="Proteomes" id="UP001595690">
    <property type="component" value="Unassembled WGS sequence"/>
</dbReference>
<dbReference type="PANTHER" id="PTHR43649:SF12">
    <property type="entry name" value="DIACETYLCHITOBIOSE BINDING PROTEIN DASA"/>
    <property type="match status" value="1"/>
</dbReference>
<organism evidence="2 3">
    <name type="scientific">Lentzea rhizosphaerae</name>
    <dbReference type="NCBI Taxonomy" id="2041025"/>
    <lineage>
        <taxon>Bacteria</taxon>
        <taxon>Bacillati</taxon>
        <taxon>Actinomycetota</taxon>
        <taxon>Actinomycetes</taxon>
        <taxon>Pseudonocardiales</taxon>
        <taxon>Pseudonocardiaceae</taxon>
        <taxon>Lentzea</taxon>
    </lineage>
</organism>
<dbReference type="PANTHER" id="PTHR43649">
    <property type="entry name" value="ARABINOSE-BINDING PROTEIN-RELATED"/>
    <property type="match status" value="1"/>
</dbReference>
<name>A0ABV8BWJ9_9PSEU</name>